<name>A0ABN3FC39_9ACTN</name>
<dbReference type="InterPro" id="IPR051534">
    <property type="entry name" value="CBASS_pafABC_assoc_protein"/>
</dbReference>
<dbReference type="Pfam" id="PF08279">
    <property type="entry name" value="HTH_11"/>
    <property type="match status" value="1"/>
</dbReference>
<sequence>MAATVCDHAVMADVMQRILALLVVLQSGKTFTGEELAARLDVPPRTLRRDINRLRGYGYPVETRPGPGGYYRLTAGRAMPPLLLDDDEAIATLLGLAALGATGNAREGSVDDAAIRAYGKVDQYLPKRLRPRVAALRTSLETTPTPTPSISADLMSTLAEAITQERVVTFHYVGANGTATSRTVEPYRQIHLLMRWYLLGWDTDKEDWRVFRIDRVSELKARSRTFAPRTLPARTGVDYLRQGLNRNRQRVVMTIDAPMTEVADAFAHEDVDLTAAAGGGTRAVLMLDSWQWLLPRLAFLDADFRVEEPAEFREVLRRFGARLGRQ</sequence>
<dbReference type="InterPro" id="IPR028349">
    <property type="entry name" value="PafC-like"/>
</dbReference>
<dbReference type="InterPro" id="IPR011991">
    <property type="entry name" value="ArsR-like_HTH"/>
</dbReference>
<dbReference type="InterPro" id="IPR013196">
    <property type="entry name" value="HTH_11"/>
</dbReference>
<feature type="domain" description="HTH deoR-type" evidence="3">
    <location>
        <begin position="14"/>
        <end position="79"/>
    </location>
</feature>
<dbReference type="CDD" id="cd00090">
    <property type="entry name" value="HTH_ARSR"/>
    <property type="match status" value="1"/>
</dbReference>
<keyword evidence="2" id="KW-0804">Transcription</keyword>
<keyword evidence="5" id="KW-1185">Reference proteome</keyword>
<protein>
    <submittedName>
        <fullName evidence="4">YafY family protein</fullName>
    </submittedName>
</protein>
<evidence type="ECO:0000313" key="4">
    <source>
        <dbReference type="EMBL" id="GAA2326995.1"/>
    </source>
</evidence>
<keyword evidence="1" id="KW-0805">Transcription regulation</keyword>
<dbReference type="InterPro" id="IPR026881">
    <property type="entry name" value="WYL_dom"/>
</dbReference>
<comment type="caution">
    <text evidence="4">The sequence shown here is derived from an EMBL/GenBank/DDBJ whole genome shotgun (WGS) entry which is preliminary data.</text>
</comment>
<reference evidence="4 5" key="1">
    <citation type="journal article" date="2019" name="Int. J. Syst. Evol. Microbiol.">
        <title>The Global Catalogue of Microorganisms (GCM) 10K type strain sequencing project: providing services to taxonomists for standard genome sequencing and annotation.</title>
        <authorList>
            <consortium name="The Broad Institute Genomics Platform"/>
            <consortium name="The Broad Institute Genome Sequencing Center for Infectious Disease"/>
            <person name="Wu L."/>
            <person name="Ma J."/>
        </authorList>
    </citation>
    <scope>NUCLEOTIDE SEQUENCE [LARGE SCALE GENOMIC DNA]</scope>
    <source>
        <strain evidence="4 5">JCM 4316</strain>
    </source>
</reference>
<accession>A0ABN3FC39</accession>
<evidence type="ECO:0000256" key="2">
    <source>
        <dbReference type="ARBA" id="ARBA00023163"/>
    </source>
</evidence>
<dbReference type="SUPFAM" id="SSF46785">
    <property type="entry name" value="Winged helix' DNA-binding domain"/>
    <property type="match status" value="1"/>
</dbReference>
<dbReference type="PROSITE" id="PS52050">
    <property type="entry name" value="WYL"/>
    <property type="match status" value="1"/>
</dbReference>
<evidence type="ECO:0000313" key="5">
    <source>
        <dbReference type="Proteomes" id="UP001500253"/>
    </source>
</evidence>
<dbReference type="PIRSF" id="PIRSF016838">
    <property type="entry name" value="PafC"/>
    <property type="match status" value="1"/>
</dbReference>
<organism evidence="4 5">
    <name type="scientific">Streptomyces cuspidosporus</name>
    <dbReference type="NCBI Taxonomy" id="66882"/>
    <lineage>
        <taxon>Bacteria</taxon>
        <taxon>Bacillati</taxon>
        <taxon>Actinomycetota</taxon>
        <taxon>Actinomycetes</taxon>
        <taxon>Kitasatosporales</taxon>
        <taxon>Streptomycetaceae</taxon>
        <taxon>Streptomyces</taxon>
    </lineage>
</organism>
<dbReference type="InterPro" id="IPR036388">
    <property type="entry name" value="WH-like_DNA-bd_sf"/>
</dbReference>
<dbReference type="Gene3D" id="1.10.10.10">
    <property type="entry name" value="Winged helix-like DNA-binding domain superfamily/Winged helix DNA-binding domain"/>
    <property type="match status" value="1"/>
</dbReference>
<dbReference type="PANTHER" id="PTHR34580:SF3">
    <property type="entry name" value="PROTEIN PAFB"/>
    <property type="match status" value="1"/>
</dbReference>
<gene>
    <name evidence="4" type="ORF">GCM10010246_05940</name>
</gene>
<dbReference type="InterPro" id="IPR036390">
    <property type="entry name" value="WH_DNA-bd_sf"/>
</dbReference>
<dbReference type="Pfam" id="PF13280">
    <property type="entry name" value="WYL"/>
    <property type="match status" value="1"/>
</dbReference>
<dbReference type="PANTHER" id="PTHR34580">
    <property type="match status" value="1"/>
</dbReference>
<proteinExistence type="predicted"/>
<dbReference type="Proteomes" id="UP001500253">
    <property type="component" value="Unassembled WGS sequence"/>
</dbReference>
<dbReference type="InterPro" id="IPR001034">
    <property type="entry name" value="DeoR_HTH"/>
</dbReference>
<evidence type="ECO:0000259" key="3">
    <source>
        <dbReference type="PROSITE" id="PS51000"/>
    </source>
</evidence>
<dbReference type="PROSITE" id="PS51000">
    <property type="entry name" value="HTH_DEOR_2"/>
    <property type="match status" value="1"/>
</dbReference>
<evidence type="ECO:0000256" key="1">
    <source>
        <dbReference type="ARBA" id="ARBA00023015"/>
    </source>
</evidence>
<dbReference type="EMBL" id="BAAASD010000002">
    <property type="protein sequence ID" value="GAA2326995.1"/>
    <property type="molecule type" value="Genomic_DNA"/>
</dbReference>